<dbReference type="EMBL" id="JBJURJ010000008">
    <property type="protein sequence ID" value="MFM9329276.1"/>
    <property type="molecule type" value="Genomic_DNA"/>
</dbReference>
<accession>A0ACC7NYX5</accession>
<keyword evidence="1" id="KW-0012">Acyltransferase</keyword>
<sequence>MNEVTVRMLPVSLETNRMQLRFLKMNDLPTIHRQFSDPEMCAYFSEPPCSLQEAEDIIRHYQEPEGKGYLRYGMFDKINGVFIGTCGYHYWDPLRKQVEIGYDVWKDFWRKGYVSEVLPELIRICFDYLQAECIYILTHPQNKASIASVRKFGFTETPPRRATEQNELCMTLMRQDSHYGCGRLFL</sequence>
<organism evidence="1 2">
    <name type="scientific">Paenibacillus mesotrionivorans</name>
    <dbReference type="NCBI Taxonomy" id="3160968"/>
    <lineage>
        <taxon>Bacteria</taxon>
        <taxon>Bacillati</taxon>
        <taxon>Bacillota</taxon>
        <taxon>Bacilli</taxon>
        <taxon>Bacillales</taxon>
        <taxon>Paenibacillaceae</taxon>
        <taxon>Paenibacillus</taxon>
    </lineage>
</organism>
<proteinExistence type="predicted"/>
<keyword evidence="1" id="KW-0808">Transferase</keyword>
<evidence type="ECO:0000313" key="1">
    <source>
        <dbReference type="EMBL" id="MFM9329276.1"/>
    </source>
</evidence>
<dbReference type="EC" id="2.3.-.-" evidence="1"/>
<reference evidence="1" key="1">
    <citation type="submission" date="2024-12" db="EMBL/GenBank/DDBJ databases">
        <authorList>
            <person name="Wu N."/>
        </authorList>
    </citation>
    <scope>NUCLEOTIDE SEQUENCE</scope>
    <source>
        <strain evidence="1">P15</strain>
    </source>
</reference>
<keyword evidence="2" id="KW-1185">Reference proteome</keyword>
<gene>
    <name evidence="1" type="ORF">ACI1P1_13355</name>
</gene>
<name>A0ACC7NYX5_9BACL</name>
<dbReference type="Proteomes" id="UP001631969">
    <property type="component" value="Unassembled WGS sequence"/>
</dbReference>
<comment type="caution">
    <text evidence="1">The sequence shown here is derived from an EMBL/GenBank/DDBJ whole genome shotgun (WGS) entry which is preliminary data.</text>
</comment>
<evidence type="ECO:0000313" key="2">
    <source>
        <dbReference type="Proteomes" id="UP001631969"/>
    </source>
</evidence>
<protein>
    <submittedName>
        <fullName evidence="1">GNAT family N-acetyltransferase</fullName>
        <ecNumber evidence="1">2.3.-.-</ecNumber>
    </submittedName>
</protein>